<comment type="caution">
    <text evidence="5">The sequence shown here is derived from an EMBL/GenBank/DDBJ whole genome shotgun (WGS) entry which is preliminary data.</text>
</comment>
<evidence type="ECO:0000256" key="1">
    <source>
        <dbReference type="ARBA" id="ARBA00022670"/>
    </source>
</evidence>
<protein>
    <submittedName>
        <fullName evidence="5">S41 family peptidase</fullName>
    </submittedName>
</protein>
<dbReference type="CDD" id="cd07560">
    <property type="entry name" value="Peptidase_S41_CPP"/>
    <property type="match status" value="1"/>
</dbReference>
<name>A0ABW1W7R7_9GAMM</name>
<keyword evidence="1" id="KW-0645">Protease</keyword>
<dbReference type="SMART" id="SM00245">
    <property type="entry name" value="TSPc"/>
    <property type="match status" value="1"/>
</dbReference>
<dbReference type="Gene3D" id="3.90.226.10">
    <property type="entry name" value="2-enoyl-CoA Hydratase, Chain A, domain 1"/>
    <property type="match status" value="1"/>
</dbReference>
<accession>A0ABW1W7R7</accession>
<dbReference type="Gene3D" id="2.30.42.10">
    <property type="match status" value="1"/>
</dbReference>
<dbReference type="RefSeq" id="WP_201563920.1">
    <property type="nucleotide sequence ID" value="NZ_CAJGZK010000018.1"/>
</dbReference>
<dbReference type="SUPFAM" id="SSF50156">
    <property type="entry name" value="PDZ domain-like"/>
    <property type="match status" value="1"/>
</dbReference>
<gene>
    <name evidence="5" type="ORF">ACFP58_04165</name>
</gene>
<dbReference type="InterPro" id="IPR029045">
    <property type="entry name" value="ClpP/crotonase-like_dom_sf"/>
</dbReference>
<reference evidence="6" key="1">
    <citation type="journal article" date="2019" name="Int. J. Syst. Evol. Microbiol.">
        <title>The Global Catalogue of Microorganisms (GCM) 10K type strain sequencing project: providing services to taxonomists for standard genome sequencing and annotation.</title>
        <authorList>
            <consortium name="The Broad Institute Genomics Platform"/>
            <consortium name="The Broad Institute Genome Sequencing Center for Infectious Disease"/>
            <person name="Wu L."/>
            <person name="Ma J."/>
        </authorList>
    </citation>
    <scope>NUCLEOTIDE SEQUENCE [LARGE SCALE GENOMIC DNA]</scope>
    <source>
        <strain evidence="6">CCM 2050</strain>
    </source>
</reference>
<dbReference type="NCBIfam" id="TIGR00225">
    <property type="entry name" value="prc"/>
    <property type="match status" value="1"/>
</dbReference>
<proteinExistence type="predicted"/>
<dbReference type="Gene3D" id="3.30.750.44">
    <property type="match status" value="1"/>
</dbReference>
<dbReference type="Pfam" id="PF03572">
    <property type="entry name" value="Peptidase_S41"/>
    <property type="match status" value="1"/>
</dbReference>
<evidence type="ECO:0000313" key="5">
    <source>
        <dbReference type="EMBL" id="MFC6380672.1"/>
    </source>
</evidence>
<keyword evidence="2" id="KW-0378">Hydrolase</keyword>
<keyword evidence="6" id="KW-1185">Reference proteome</keyword>
<evidence type="ECO:0000256" key="2">
    <source>
        <dbReference type="ARBA" id="ARBA00022801"/>
    </source>
</evidence>
<keyword evidence="3" id="KW-0720">Serine protease</keyword>
<evidence type="ECO:0000259" key="4">
    <source>
        <dbReference type="SMART" id="SM00245"/>
    </source>
</evidence>
<dbReference type="SUPFAM" id="SSF52096">
    <property type="entry name" value="ClpP/crotonase"/>
    <property type="match status" value="1"/>
</dbReference>
<dbReference type="EMBL" id="JBHSTZ010000011">
    <property type="protein sequence ID" value="MFC6380672.1"/>
    <property type="molecule type" value="Genomic_DNA"/>
</dbReference>
<dbReference type="PANTHER" id="PTHR32060:SF30">
    <property type="entry name" value="CARBOXY-TERMINAL PROCESSING PROTEASE CTPA"/>
    <property type="match status" value="1"/>
</dbReference>
<dbReference type="PANTHER" id="PTHR32060">
    <property type="entry name" value="TAIL-SPECIFIC PROTEASE"/>
    <property type="match status" value="1"/>
</dbReference>
<dbReference type="InterPro" id="IPR036034">
    <property type="entry name" value="PDZ_sf"/>
</dbReference>
<evidence type="ECO:0000256" key="3">
    <source>
        <dbReference type="ARBA" id="ARBA00022825"/>
    </source>
</evidence>
<organism evidence="5 6">
    <name type="scientific">Psychrobacter glacincola</name>
    <dbReference type="NCBI Taxonomy" id="56810"/>
    <lineage>
        <taxon>Bacteria</taxon>
        <taxon>Pseudomonadati</taxon>
        <taxon>Pseudomonadota</taxon>
        <taxon>Gammaproteobacteria</taxon>
        <taxon>Moraxellales</taxon>
        <taxon>Moraxellaceae</taxon>
        <taxon>Psychrobacter</taxon>
    </lineage>
</organism>
<evidence type="ECO:0000313" key="6">
    <source>
        <dbReference type="Proteomes" id="UP001596264"/>
    </source>
</evidence>
<dbReference type="InterPro" id="IPR004447">
    <property type="entry name" value="Peptidase_S41A"/>
</dbReference>
<sequence>MHFINPISCIISLTSKRVEPLVSMISTHSSILKPTLIVGLLGLIVIHMPAQAAVKDTAPGRNASPTASLQLINLNTNNVPLENGADDLSDIADMLESADQSDDLIDSVADESVLNNESAVINTDIPAAVAQVSLNAISPETLKTFVALVDLVRREYVDTVNDEELFNNAMSGMLTKLDSHAEFLDAEAYENLRAFTEGDVGDIGIKVEYQSTLGYWVITEVLDDSPADKKGIAVGDYLHQVDEFKLGEDEESNDIEQLLTGIAGTQVDVVTSKAGRRKHTTTLQRNNSHPQIIETRFVDGMAVVRLPAFQNNSREKLLQSLIDLDKPVTGILLDLRDNPGGVLASAVSVASLFMTDTDVVQIKSRQADSRTLSTKGAALLESLPVVVLQNRYSASAAEVLTSSLQAQKRATVLGEVSYGKGSVQSVIPLNDEQAVKLTVANYMTASGKKIDGIGVEPDIALSGSESAWEQQALDLLRNKALTSGVRFVRKAALADYSEKKTDPKHSMIKNNTVINNVIEKPTSKKNP</sequence>
<dbReference type="Proteomes" id="UP001596264">
    <property type="component" value="Unassembled WGS sequence"/>
</dbReference>
<feature type="domain" description="Tail specific protease" evidence="4">
    <location>
        <begin position="268"/>
        <end position="462"/>
    </location>
</feature>
<dbReference type="InterPro" id="IPR005151">
    <property type="entry name" value="Tail-specific_protease"/>
</dbReference>